<keyword evidence="4" id="KW-1185">Reference proteome</keyword>
<reference evidence="3 4" key="1">
    <citation type="submission" date="2020-08" db="EMBL/GenBank/DDBJ databases">
        <title>Sequencing the genomes of 1000 actinobacteria strains.</title>
        <authorList>
            <person name="Klenk H.-P."/>
        </authorList>
    </citation>
    <scope>NUCLEOTIDE SEQUENCE [LARGE SCALE GENOMIC DNA]</scope>
    <source>
        <strain evidence="3 4">DSM 45784</strain>
    </source>
</reference>
<keyword evidence="1" id="KW-1133">Transmembrane helix</keyword>
<evidence type="ECO:0000313" key="3">
    <source>
        <dbReference type="EMBL" id="MBB4705780.1"/>
    </source>
</evidence>
<feature type="domain" description="Urease accessory protein UreH-like transmembrane" evidence="2">
    <location>
        <begin position="11"/>
        <end position="190"/>
    </location>
</feature>
<comment type="caution">
    <text evidence="3">The sequence shown here is derived from an EMBL/GenBank/DDBJ whole genome shotgun (WGS) entry which is preliminary data.</text>
</comment>
<name>A0A7W7DF80_9ACTN</name>
<feature type="transmembrane region" description="Helical" evidence="1">
    <location>
        <begin position="180"/>
        <end position="200"/>
    </location>
</feature>
<dbReference type="RefSeq" id="WP_184887719.1">
    <property type="nucleotide sequence ID" value="NZ_BOOV01000003.1"/>
</dbReference>
<dbReference type="Proteomes" id="UP000542210">
    <property type="component" value="Unassembled WGS sequence"/>
</dbReference>
<protein>
    <submittedName>
        <fullName evidence="3">Sulfite exporter TauE/SafE</fullName>
    </submittedName>
</protein>
<evidence type="ECO:0000259" key="2">
    <source>
        <dbReference type="Pfam" id="PF13386"/>
    </source>
</evidence>
<keyword evidence="1" id="KW-0812">Transmembrane</keyword>
<dbReference type="SUPFAM" id="SSF49503">
    <property type="entry name" value="Cupredoxins"/>
    <property type="match status" value="1"/>
</dbReference>
<dbReference type="EMBL" id="JACHND010000001">
    <property type="protein sequence ID" value="MBB4705780.1"/>
    <property type="molecule type" value="Genomic_DNA"/>
</dbReference>
<feature type="transmembrane region" description="Helical" evidence="1">
    <location>
        <begin position="145"/>
        <end position="168"/>
    </location>
</feature>
<dbReference type="Gene3D" id="2.60.40.420">
    <property type="entry name" value="Cupredoxins - blue copper proteins"/>
    <property type="match status" value="1"/>
</dbReference>
<dbReference type="InterPro" id="IPR039447">
    <property type="entry name" value="UreH-like_TM_dom"/>
</dbReference>
<feature type="transmembrane region" description="Helical" evidence="1">
    <location>
        <begin position="72"/>
        <end position="93"/>
    </location>
</feature>
<dbReference type="AlphaFoldDB" id="A0A7W7DF80"/>
<accession>A0A7W7DF80</accession>
<organism evidence="3 4">
    <name type="scientific">Sphaerisporangium siamense</name>
    <dbReference type="NCBI Taxonomy" id="795645"/>
    <lineage>
        <taxon>Bacteria</taxon>
        <taxon>Bacillati</taxon>
        <taxon>Actinomycetota</taxon>
        <taxon>Actinomycetes</taxon>
        <taxon>Streptosporangiales</taxon>
        <taxon>Streptosporangiaceae</taxon>
        <taxon>Sphaerisporangium</taxon>
    </lineage>
</organism>
<dbReference type="InterPro" id="IPR008972">
    <property type="entry name" value="Cupredoxin"/>
</dbReference>
<keyword evidence="1" id="KW-0472">Membrane</keyword>
<feature type="transmembrane region" description="Helical" evidence="1">
    <location>
        <begin position="114"/>
        <end position="133"/>
    </location>
</feature>
<sequence length="326" mass="32362">MTPAALFAGGFAAGLVAGGASCAAVQGGVLIGVARTSGRAAVPAFVTGRLVAHTALGALLGALGEVVRIPPVARALLLVGAGVTVIVFAVRLLRRRGSCGNEPSGDEPARARPWTGAAALGAGTVLIPCGVTLGMEAVAVSSGGWLGGAAVMAGFVTGTSPAFALLGLLLRRVAATRLNVLAAAVAIVAGAVTIVAGLRLGGWPPDLDAPAGAATAGGRVLPDGTQVVTVWSTGHGFLPGVAGIEAGRPAEIVFRTRDNHGCTRTLTIQGQDVALPVTGERVVRLPPQRPGRLRYVCGMGMYVGFININTPQPTTSAAAPHGGSPH</sequence>
<dbReference type="Pfam" id="PF13386">
    <property type="entry name" value="DsbD_2"/>
    <property type="match status" value="1"/>
</dbReference>
<proteinExistence type="predicted"/>
<gene>
    <name evidence="3" type="ORF">BJ982_007324</name>
</gene>
<evidence type="ECO:0000256" key="1">
    <source>
        <dbReference type="SAM" id="Phobius"/>
    </source>
</evidence>
<evidence type="ECO:0000313" key="4">
    <source>
        <dbReference type="Proteomes" id="UP000542210"/>
    </source>
</evidence>